<accession>A0AA46PHQ0</accession>
<organism evidence="1 2">
    <name type="scientific">Cytobacillus firmus</name>
    <name type="common">Bacillus firmus</name>
    <dbReference type="NCBI Taxonomy" id="1399"/>
    <lineage>
        <taxon>Bacteria</taxon>
        <taxon>Bacillati</taxon>
        <taxon>Bacillota</taxon>
        <taxon>Bacilli</taxon>
        <taxon>Bacillales</taxon>
        <taxon>Bacillaceae</taxon>
        <taxon>Cytobacillus</taxon>
    </lineage>
</organism>
<protein>
    <submittedName>
        <fullName evidence="1">Uncharacterized protein</fullName>
    </submittedName>
</protein>
<name>A0AA46PHQ0_CYTFI</name>
<gene>
    <name evidence="1" type="ORF">OD459_22795</name>
</gene>
<reference evidence="1" key="1">
    <citation type="submission" date="2022-10" db="EMBL/GenBank/DDBJ databases">
        <title>Mechanism of multi-heavy metal repair in Cytobacillus Firmus M7.</title>
        <authorList>
            <person name="Li X."/>
            <person name="Yu C."/>
        </authorList>
    </citation>
    <scope>NUCLEOTIDE SEQUENCE</scope>
    <source>
        <strain evidence="1">M7</strain>
    </source>
</reference>
<evidence type="ECO:0000313" key="1">
    <source>
        <dbReference type="EMBL" id="UYG94978.1"/>
    </source>
</evidence>
<evidence type="ECO:0000313" key="2">
    <source>
        <dbReference type="Proteomes" id="UP001163104"/>
    </source>
</evidence>
<sequence>MKKWAGAAIAYLMLVMAGYAAYDSFLAKPEPIPHDIEIENHE</sequence>
<dbReference type="AlphaFoldDB" id="A0AA46PHQ0"/>
<dbReference type="EMBL" id="CP107027">
    <property type="protein sequence ID" value="UYG94978.1"/>
    <property type="molecule type" value="Genomic_DNA"/>
</dbReference>
<dbReference type="RefSeq" id="WP_258750812.1">
    <property type="nucleotide sequence ID" value="NZ_CP085390.1"/>
</dbReference>
<dbReference type="Proteomes" id="UP001163104">
    <property type="component" value="Chromosome"/>
</dbReference>
<proteinExistence type="predicted"/>